<dbReference type="RefSeq" id="WP_115670213.1">
    <property type="nucleotide sequence ID" value="NZ_UEYP01000004.1"/>
</dbReference>
<evidence type="ECO:0000313" key="3">
    <source>
        <dbReference type="Proteomes" id="UP000254764"/>
    </source>
</evidence>
<name>A0A376AIK6_9HYPH</name>
<dbReference type="OrthoDB" id="8444059at2"/>
<reference evidence="3" key="1">
    <citation type="submission" date="2018-07" db="EMBL/GenBank/DDBJ databases">
        <authorList>
            <person name="Peiro R."/>
            <person name="Begona"/>
            <person name="Cbmso G."/>
            <person name="Lopez M."/>
            <person name="Gonzalez S."/>
        </authorList>
    </citation>
    <scope>NUCLEOTIDE SEQUENCE [LARGE SCALE GENOMIC DNA]</scope>
</reference>
<evidence type="ECO:0000256" key="1">
    <source>
        <dbReference type="SAM" id="SignalP"/>
    </source>
</evidence>
<feature type="signal peptide" evidence="1">
    <location>
        <begin position="1"/>
        <end position="26"/>
    </location>
</feature>
<proteinExistence type="predicted"/>
<feature type="chain" id="PRO_5016912053" evidence="1">
    <location>
        <begin position="27"/>
        <end position="202"/>
    </location>
</feature>
<protein>
    <submittedName>
        <fullName evidence="2">Uncharacterized protein</fullName>
    </submittedName>
</protein>
<keyword evidence="1" id="KW-0732">Signal</keyword>
<keyword evidence="3" id="KW-1185">Reference proteome</keyword>
<sequence>MQGRARIGGRQLIAALFAGVLAAVSAATVARAGALADAAREAEEKAAAGDVIGAYDAIRDAFGDFSMTLPFSVGKAVFVTEKPKAYGAYAAKPEPVFRPGEPLITYVELIGLTWKSTGDGLEHANFSVDFEILEPDGKILAAQKGFAEFTSTGLIRNQEIFTHLTLDITGAEPGDYVLKYTINDLVGERFTSFDQKFTVRDR</sequence>
<dbReference type="Proteomes" id="UP000254764">
    <property type="component" value="Unassembled WGS sequence"/>
</dbReference>
<evidence type="ECO:0000313" key="2">
    <source>
        <dbReference type="EMBL" id="SSC67656.1"/>
    </source>
</evidence>
<dbReference type="EMBL" id="UEYP01000004">
    <property type="protein sequence ID" value="SSC67656.1"/>
    <property type="molecule type" value="Genomic_DNA"/>
</dbReference>
<accession>A0A376AIK6</accession>
<gene>
    <name evidence="2" type="ORF">RHIZ70_3364</name>
</gene>
<dbReference type="AlphaFoldDB" id="A0A376AIK6"/>
<organism evidence="2 3">
    <name type="scientific">Ciceribacter selenitireducens ATCC BAA-1503</name>
    <dbReference type="NCBI Taxonomy" id="1336235"/>
    <lineage>
        <taxon>Bacteria</taxon>
        <taxon>Pseudomonadati</taxon>
        <taxon>Pseudomonadota</taxon>
        <taxon>Alphaproteobacteria</taxon>
        <taxon>Hyphomicrobiales</taxon>
        <taxon>Rhizobiaceae</taxon>
        <taxon>Ciceribacter</taxon>
    </lineage>
</organism>